<gene>
    <name evidence="1" type="ORF">FA869_13330</name>
</gene>
<dbReference type="GO" id="GO:0005829">
    <property type="term" value="C:cytosol"/>
    <property type="evidence" value="ECO:0007669"/>
    <property type="project" value="TreeGrafter"/>
</dbReference>
<organism evidence="1 2">
    <name type="scientific">Halopseudomonas bauzanensis</name>
    <dbReference type="NCBI Taxonomy" id="653930"/>
    <lineage>
        <taxon>Bacteria</taxon>
        <taxon>Pseudomonadati</taxon>
        <taxon>Pseudomonadota</taxon>
        <taxon>Gammaproteobacteria</taxon>
        <taxon>Pseudomonadales</taxon>
        <taxon>Pseudomonadaceae</taxon>
        <taxon>Halopseudomonas</taxon>
    </lineage>
</organism>
<dbReference type="Pfam" id="PF01042">
    <property type="entry name" value="Ribonuc_L-PSP"/>
    <property type="match status" value="1"/>
</dbReference>
<dbReference type="EMBL" id="SWAV01000005">
    <property type="protein sequence ID" value="TKA90115.1"/>
    <property type="molecule type" value="Genomic_DNA"/>
</dbReference>
<dbReference type="GO" id="GO:0019239">
    <property type="term" value="F:deaminase activity"/>
    <property type="evidence" value="ECO:0007669"/>
    <property type="project" value="TreeGrafter"/>
</dbReference>
<evidence type="ECO:0008006" key="3">
    <source>
        <dbReference type="Google" id="ProtNLM"/>
    </source>
</evidence>
<dbReference type="SUPFAM" id="SSF55298">
    <property type="entry name" value="YjgF-like"/>
    <property type="match status" value="1"/>
</dbReference>
<evidence type="ECO:0000313" key="2">
    <source>
        <dbReference type="Proteomes" id="UP000305198"/>
    </source>
</evidence>
<dbReference type="AlphaFoldDB" id="A0A4U0YG90"/>
<comment type="caution">
    <text evidence="1">The sequence shown here is derived from an EMBL/GenBank/DDBJ whole genome shotgun (WGS) entry which is preliminary data.</text>
</comment>
<protein>
    <recommendedName>
        <fullName evidence="3">RidA family protein</fullName>
    </recommendedName>
</protein>
<dbReference type="InterPro" id="IPR035959">
    <property type="entry name" value="RutC-like_sf"/>
</dbReference>
<dbReference type="Gene3D" id="3.30.1330.40">
    <property type="entry name" value="RutC-like"/>
    <property type="match status" value="1"/>
</dbReference>
<name>A0A4U0YG90_9GAMM</name>
<dbReference type="PANTHER" id="PTHR11803">
    <property type="entry name" value="2-IMINOBUTANOATE/2-IMINOPROPANOATE DEAMINASE RIDA"/>
    <property type="match status" value="1"/>
</dbReference>
<proteinExistence type="predicted"/>
<dbReference type="InterPro" id="IPR006175">
    <property type="entry name" value="YjgF/YER057c/UK114"/>
</dbReference>
<dbReference type="CDD" id="cd06152">
    <property type="entry name" value="YjgF_YER057c_UK114_like_4"/>
    <property type="match status" value="1"/>
</dbReference>
<evidence type="ECO:0000313" key="1">
    <source>
        <dbReference type="EMBL" id="TKA90115.1"/>
    </source>
</evidence>
<dbReference type="PANTHER" id="PTHR11803:SF39">
    <property type="entry name" value="2-IMINOBUTANOATE_2-IMINOPROPANOATE DEAMINASE"/>
    <property type="match status" value="1"/>
</dbReference>
<accession>A0A4U0YG90</accession>
<dbReference type="Proteomes" id="UP000305198">
    <property type="component" value="Unassembled WGS sequence"/>
</dbReference>
<reference evidence="1 2" key="1">
    <citation type="submission" date="2019-04" db="EMBL/GenBank/DDBJ databases">
        <title>Crypto-aerobic microbial life in anoxic (sulfidic) marine sediments.</title>
        <authorList>
            <person name="Bhattacharya S."/>
            <person name="Roy C."/>
            <person name="Mondal N."/>
            <person name="Sarkar J."/>
            <person name="Mandal S."/>
            <person name="Rameez M.J."/>
            <person name="Ghosh W."/>
        </authorList>
    </citation>
    <scope>NUCLEOTIDE SEQUENCE [LARGE SCALE GENOMIC DNA]</scope>
    <source>
        <strain evidence="1 2">SBBB</strain>
    </source>
</reference>
<dbReference type="RefSeq" id="WP_036992560.1">
    <property type="nucleotide sequence ID" value="NZ_SWAV01000005.1"/>
</dbReference>
<sequence length="133" mass="14801">MEKPEFTVTPGFGETFRQTLHFSTAVKIGNRVETSGQGGWNDALQIPEAIEEEITAAFRNIELVLGKAGASWDHVIHVNTYHVGGFPPIVNDTIVKLYRQYMPNHAPVWTQLGVEALGLPAMRFEIRVTAIIQ</sequence>